<protein>
    <recommendedName>
        <fullName evidence="6">Xylanolytic transcriptional activator regulatory domain-containing protein</fullName>
    </recommendedName>
</protein>
<keyword evidence="5" id="KW-0539">Nucleus</keyword>
<dbReference type="EMBL" id="KV878126">
    <property type="protein sequence ID" value="OJI99258.1"/>
    <property type="molecule type" value="Genomic_DNA"/>
</dbReference>
<dbReference type="GO" id="GO:0008270">
    <property type="term" value="F:zinc ion binding"/>
    <property type="evidence" value="ECO:0007669"/>
    <property type="project" value="InterPro"/>
</dbReference>
<feature type="domain" description="Xylanolytic transcriptional activator regulatory" evidence="6">
    <location>
        <begin position="150"/>
        <end position="383"/>
    </location>
</feature>
<reference evidence="8" key="1">
    <citation type="journal article" date="2017" name="Genome Biol.">
        <title>Comparative genomics reveals high biological diversity and specific adaptations in the industrially and medically important fungal genus Aspergillus.</title>
        <authorList>
            <person name="de Vries R.P."/>
            <person name="Riley R."/>
            <person name="Wiebenga A."/>
            <person name="Aguilar-Osorio G."/>
            <person name="Amillis S."/>
            <person name="Uchima C.A."/>
            <person name="Anderluh G."/>
            <person name="Asadollahi M."/>
            <person name="Askin M."/>
            <person name="Barry K."/>
            <person name="Battaglia E."/>
            <person name="Bayram O."/>
            <person name="Benocci T."/>
            <person name="Braus-Stromeyer S.A."/>
            <person name="Caldana C."/>
            <person name="Canovas D."/>
            <person name="Cerqueira G.C."/>
            <person name="Chen F."/>
            <person name="Chen W."/>
            <person name="Choi C."/>
            <person name="Clum A."/>
            <person name="Dos Santos R.A."/>
            <person name="Damasio A.R."/>
            <person name="Diallinas G."/>
            <person name="Emri T."/>
            <person name="Fekete E."/>
            <person name="Flipphi M."/>
            <person name="Freyberg S."/>
            <person name="Gallo A."/>
            <person name="Gournas C."/>
            <person name="Habgood R."/>
            <person name="Hainaut M."/>
            <person name="Harispe M.L."/>
            <person name="Henrissat B."/>
            <person name="Hilden K.S."/>
            <person name="Hope R."/>
            <person name="Hossain A."/>
            <person name="Karabika E."/>
            <person name="Karaffa L."/>
            <person name="Karanyi Z."/>
            <person name="Krasevec N."/>
            <person name="Kuo A."/>
            <person name="Kusch H."/>
            <person name="LaButti K."/>
            <person name="Lagendijk E.L."/>
            <person name="Lapidus A."/>
            <person name="Levasseur A."/>
            <person name="Lindquist E."/>
            <person name="Lipzen A."/>
            <person name="Logrieco A.F."/>
            <person name="MacCabe A."/>
            <person name="Maekelae M.R."/>
            <person name="Malavazi I."/>
            <person name="Melin P."/>
            <person name="Meyer V."/>
            <person name="Mielnichuk N."/>
            <person name="Miskei M."/>
            <person name="Molnar A.P."/>
            <person name="Mule G."/>
            <person name="Ngan C.Y."/>
            <person name="Orejas M."/>
            <person name="Orosz E."/>
            <person name="Ouedraogo J.P."/>
            <person name="Overkamp K.M."/>
            <person name="Park H.-S."/>
            <person name="Perrone G."/>
            <person name="Piumi F."/>
            <person name="Punt P.J."/>
            <person name="Ram A.F."/>
            <person name="Ramon A."/>
            <person name="Rauscher S."/>
            <person name="Record E."/>
            <person name="Riano-Pachon D.M."/>
            <person name="Robert V."/>
            <person name="Roehrig J."/>
            <person name="Ruller R."/>
            <person name="Salamov A."/>
            <person name="Salih N.S."/>
            <person name="Samson R.A."/>
            <person name="Sandor E."/>
            <person name="Sanguinetti M."/>
            <person name="Schuetze T."/>
            <person name="Sepcic K."/>
            <person name="Shelest E."/>
            <person name="Sherlock G."/>
            <person name="Sophianopoulou V."/>
            <person name="Squina F.M."/>
            <person name="Sun H."/>
            <person name="Susca A."/>
            <person name="Todd R.B."/>
            <person name="Tsang A."/>
            <person name="Unkles S.E."/>
            <person name="van de Wiele N."/>
            <person name="van Rossen-Uffink D."/>
            <person name="Oliveira J.V."/>
            <person name="Vesth T.C."/>
            <person name="Visser J."/>
            <person name="Yu J.-H."/>
            <person name="Zhou M."/>
            <person name="Andersen M.R."/>
            <person name="Archer D.B."/>
            <person name="Baker S.E."/>
            <person name="Benoit I."/>
            <person name="Brakhage A.A."/>
            <person name="Braus G.H."/>
            <person name="Fischer R."/>
            <person name="Frisvad J.C."/>
            <person name="Goldman G.H."/>
            <person name="Houbraken J."/>
            <person name="Oakley B."/>
            <person name="Pocsi I."/>
            <person name="Scazzocchio C."/>
            <person name="Seiboth B."/>
            <person name="vanKuyk P.A."/>
            <person name="Wortman J."/>
            <person name="Dyer P.S."/>
            <person name="Grigoriev I.V."/>
        </authorList>
    </citation>
    <scope>NUCLEOTIDE SEQUENCE [LARGE SCALE GENOMIC DNA]</scope>
    <source>
        <strain evidence="8">CBS 583.65</strain>
    </source>
</reference>
<dbReference type="GO" id="GO:0006351">
    <property type="term" value="P:DNA-templated transcription"/>
    <property type="evidence" value="ECO:0007669"/>
    <property type="project" value="InterPro"/>
</dbReference>
<dbReference type="AlphaFoldDB" id="A0A1L9PCL2"/>
<organism evidence="7 8">
    <name type="scientific">Aspergillus versicolor CBS 583.65</name>
    <dbReference type="NCBI Taxonomy" id="1036611"/>
    <lineage>
        <taxon>Eukaryota</taxon>
        <taxon>Fungi</taxon>
        <taxon>Dikarya</taxon>
        <taxon>Ascomycota</taxon>
        <taxon>Pezizomycotina</taxon>
        <taxon>Eurotiomycetes</taxon>
        <taxon>Eurotiomycetidae</taxon>
        <taxon>Eurotiales</taxon>
        <taxon>Aspergillaceae</taxon>
        <taxon>Aspergillus</taxon>
        <taxon>Aspergillus subgen. Nidulantes</taxon>
    </lineage>
</organism>
<evidence type="ECO:0000313" key="7">
    <source>
        <dbReference type="EMBL" id="OJI99258.1"/>
    </source>
</evidence>
<accession>A0A1L9PCL2</accession>
<dbReference type="Pfam" id="PF04082">
    <property type="entry name" value="Fungal_trans"/>
    <property type="match status" value="1"/>
</dbReference>
<evidence type="ECO:0000256" key="4">
    <source>
        <dbReference type="ARBA" id="ARBA00023163"/>
    </source>
</evidence>
<evidence type="ECO:0000256" key="2">
    <source>
        <dbReference type="ARBA" id="ARBA00022833"/>
    </source>
</evidence>
<dbReference type="InterPro" id="IPR007219">
    <property type="entry name" value="XnlR_reg_dom"/>
</dbReference>
<keyword evidence="8" id="KW-1185">Reference proteome</keyword>
<keyword evidence="3" id="KW-0805">Transcription regulation</keyword>
<proteinExistence type="predicted"/>
<keyword evidence="2" id="KW-0862">Zinc</keyword>
<evidence type="ECO:0000256" key="3">
    <source>
        <dbReference type="ARBA" id="ARBA00023015"/>
    </source>
</evidence>
<name>A0A1L9PCL2_ASPVE</name>
<evidence type="ECO:0000256" key="1">
    <source>
        <dbReference type="ARBA" id="ARBA00022723"/>
    </source>
</evidence>
<evidence type="ECO:0000313" key="8">
    <source>
        <dbReference type="Proteomes" id="UP000184073"/>
    </source>
</evidence>
<dbReference type="PANTHER" id="PTHR47660">
    <property type="entry name" value="TRANSCRIPTION FACTOR WITH C2H2 AND ZN(2)-CYS(6) DNA BINDING DOMAIN (EUROFUNG)-RELATED-RELATED"/>
    <property type="match status" value="1"/>
</dbReference>
<evidence type="ECO:0000256" key="5">
    <source>
        <dbReference type="ARBA" id="ARBA00023242"/>
    </source>
</evidence>
<dbReference type="OrthoDB" id="1405595at2759"/>
<keyword evidence="4" id="KW-0804">Transcription</keyword>
<keyword evidence="1" id="KW-0479">Metal-binding</keyword>
<dbReference type="Proteomes" id="UP000184073">
    <property type="component" value="Unassembled WGS sequence"/>
</dbReference>
<dbReference type="PANTHER" id="PTHR47660:SF2">
    <property type="entry name" value="TRANSCRIPTION FACTOR WITH C2H2 AND ZN(2)-CYS(6) DNA BINDING DOMAIN (EUROFUNG)"/>
    <property type="match status" value="1"/>
</dbReference>
<sequence>MEPQIPSGLHDPMCIPGSEGDMTNITTTNYDFPWMLEYTNIFQDDPASDQSVLGLAAQFPFSSLGSVHTPGDEHTLNPDGLMSSNRQLNDTRASVMDATEEDIITAENFCHVRVTLERPYQAITECYKRQVDVRFKETPFPSQQAFNSFIQLYYEYFDCQLSFIHPSVLETQDPPWLLVLAVASVGSQYTQLPEKEQYCALLTELLRLSLPLDSVKAQNLDPLLLAQCSLLAIVNFMFTGFKENVINLQVQRAWLATLARPFLTSSKPEGSFLCQEINDCTTGDHWELWLRCETERRLAYCYLVVDSFCFIFMGMPVTITVQDCQQILPSADALWRARNSDGWRTISSTIDARTGHSLRDLFIGSTAPASQVSDFAKLCQHLMLFVEERQVIAARQSWLLNDFRGDQDDNPWPHQPLHSSLDWRYQMLIPTRSSTSSSTKGVSDMRDTFFHLLFILRHIPRDTLYRYSGWYASKDDVSSAQSYLHTWLHHNPALARECVAHAGALIGKIRLAPTLSCYDPFCLLISVLFVWAYERLKPEQQECGGTSGTAVVFKIDQPDQDESIREQWIHGAPGVVLHITGVGLLSSTGGTRRLLQEYMRIIRAGIGWPTLRRGLIGTVRQTASGVAPIKTSPPPDEA</sequence>
<dbReference type="CDD" id="cd12148">
    <property type="entry name" value="fungal_TF_MHR"/>
    <property type="match status" value="1"/>
</dbReference>
<evidence type="ECO:0000259" key="6">
    <source>
        <dbReference type="Pfam" id="PF04082"/>
    </source>
</evidence>
<gene>
    <name evidence="7" type="ORF">ASPVEDRAFT_80876</name>
</gene>
<dbReference type="GO" id="GO:0003677">
    <property type="term" value="F:DNA binding"/>
    <property type="evidence" value="ECO:0007669"/>
    <property type="project" value="InterPro"/>
</dbReference>
<dbReference type="VEuPathDB" id="FungiDB:ASPVEDRAFT_80876"/>
<dbReference type="RefSeq" id="XP_040665021.1">
    <property type="nucleotide sequence ID" value="XM_040816942.1"/>
</dbReference>
<dbReference type="GeneID" id="63732453"/>
<dbReference type="STRING" id="1036611.A0A1L9PCL2"/>